<reference evidence="1 2" key="1">
    <citation type="journal article" date="2018" name="Syst. Appl. Microbiol.">
        <title>Characterization and high-quality draft genome sequence of Herbivorax saccincola A7, an anaerobic, alkaliphilic, thermophilic, cellulolytic, and xylanolytic bacterium.</title>
        <authorList>
            <person name="Aikawa S."/>
            <person name="Baramee S."/>
            <person name="Sermsathanaswadi J."/>
            <person name="Thianheng P."/>
            <person name="Tachaapaikoon C."/>
            <person name="Shikata A."/>
            <person name="Waeonukul R."/>
            <person name="Pason P."/>
            <person name="Ratanakhanokchai K."/>
            <person name="Kosugi A."/>
        </authorList>
    </citation>
    <scope>NUCLEOTIDE SEQUENCE [LARGE SCALE GENOMIC DNA]</scope>
    <source>
        <strain evidence="1 2">A7</strain>
    </source>
</reference>
<dbReference type="RefSeq" id="WP_105368069.1">
    <property type="nucleotide sequence ID" value="NZ_NEMB01000003.1"/>
</dbReference>
<dbReference type="AlphaFoldDB" id="A0A2S8RAM7"/>
<organism evidence="1 2">
    <name type="scientific">Acetivibrio saccincola</name>
    <dbReference type="NCBI Taxonomy" id="1677857"/>
    <lineage>
        <taxon>Bacteria</taxon>
        <taxon>Bacillati</taxon>
        <taxon>Bacillota</taxon>
        <taxon>Clostridia</taxon>
        <taxon>Eubacteriales</taxon>
        <taxon>Oscillospiraceae</taxon>
        <taxon>Acetivibrio</taxon>
    </lineage>
</organism>
<sequence length="112" mass="12891">MSGGSININKSELSVGENLVLSSGNLYVNGGKIFVGKDFRIQAQKVDYEGNIIFEGCYAYIQMLNKEDYIYVEGDFVTQSYYSDYYNRFNAGVLEVKGRFYTKNLWKQFIKL</sequence>
<dbReference type="EMBL" id="NEMB01000003">
    <property type="protein sequence ID" value="PQQ66845.1"/>
    <property type="molecule type" value="Genomic_DNA"/>
</dbReference>
<evidence type="ECO:0000313" key="1">
    <source>
        <dbReference type="EMBL" id="PQQ66845.1"/>
    </source>
</evidence>
<gene>
    <name evidence="1" type="ORF">B9R14_08880</name>
</gene>
<dbReference type="Proteomes" id="UP000239720">
    <property type="component" value="Unassembled WGS sequence"/>
</dbReference>
<evidence type="ECO:0000313" key="2">
    <source>
        <dbReference type="Proteomes" id="UP000239720"/>
    </source>
</evidence>
<comment type="caution">
    <text evidence="1">The sequence shown here is derived from an EMBL/GenBank/DDBJ whole genome shotgun (WGS) entry which is preliminary data.</text>
</comment>
<protein>
    <submittedName>
        <fullName evidence="1">Uncharacterized protein</fullName>
    </submittedName>
</protein>
<accession>A0A2S8RAM7</accession>
<name>A0A2S8RAM7_9FIRM</name>
<proteinExistence type="predicted"/>